<evidence type="ECO:0000256" key="2">
    <source>
        <dbReference type="SAM" id="Phobius"/>
    </source>
</evidence>
<keyword evidence="2" id="KW-1133">Transmembrane helix</keyword>
<dbReference type="AlphaFoldDB" id="A0A9P5ZV09"/>
<feature type="region of interest" description="Disordered" evidence="1">
    <location>
        <begin position="1"/>
        <end position="61"/>
    </location>
</feature>
<feature type="compositionally biased region" description="Basic and acidic residues" evidence="1">
    <location>
        <begin position="1"/>
        <end position="12"/>
    </location>
</feature>
<evidence type="ECO:0000256" key="1">
    <source>
        <dbReference type="SAM" id="MobiDB-lite"/>
    </source>
</evidence>
<evidence type="ECO:0000313" key="4">
    <source>
        <dbReference type="Proteomes" id="UP000807025"/>
    </source>
</evidence>
<dbReference type="Proteomes" id="UP000807025">
    <property type="component" value="Unassembled WGS sequence"/>
</dbReference>
<gene>
    <name evidence="3" type="ORF">BDN71DRAFT_1432899</name>
</gene>
<feature type="transmembrane region" description="Helical" evidence="2">
    <location>
        <begin position="146"/>
        <end position="167"/>
    </location>
</feature>
<accession>A0A9P5ZV09</accession>
<name>A0A9P5ZV09_PLEER</name>
<proteinExistence type="predicted"/>
<evidence type="ECO:0000313" key="3">
    <source>
        <dbReference type="EMBL" id="KAF9492854.1"/>
    </source>
</evidence>
<reference evidence="3" key="1">
    <citation type="submission" date="2020-11" db="EMBL/GenBank/DDBJ databases">
        <authorList>
            <consortium name="DOE Joint Genome Institute"/>
            <person name="Ahrendt S."/>
            <person name="Riley R."/>
            <person name="Andreopoulos W."/>
            <person name="Labutti K."/>
            <person name="Pangilinan J."/>
            <person name="Ruiz-Duenas F.J."/>
            <person name="Barrasa J.M."/>
            <person name="Sanchez-Garcia M."/>
            <person name="Camarero S."/>
            <person name="Miyauchi S."/>
            <person name="Serrano A."/>
            <person name="Linde D."/>
            <person name="Babiker R."/>
            <person name="Drula E."/>
            <person name="Ayuso-Fernandez I."/>
            <person name="Pacheco R."/>
            <person name="Padilla G."/>
            <person name="Ferreira P."/>
            <person name="Barriuso J."/>
            <person name="Kellner H."/>
            <person name="Castanera R."/>
            <person name="Alfaro M."/>
            <person name="Ramirez L."/>
            <person name="Pisabarro A.G."/>
            <person name="Kuo A."/>
            <person name="Tritt A."/>
            <person name="Lipzen A."/>
            <person name="He G."/>
            <person name="Yan M."/>
            <person name="Ng V."/>
            <person name="Cullen D."/>
            <person name="Martin F."/>
            <person name="Rosso M.-N."/>
            <person name="Henrissat B."/>
            <person name="Hibbett D."/>
            <person name="Martinez A.T."/>
            <person name="Grigoriev I.V."/>
        </authorList>
    </citation>
    <scope>NUCLEOTIDE SEQUENCE</scope>
    <source>
        <strain evidence="3">ATCC 90797</strain>
    </source>
</reference>
<keyword evidence="2" id="KW-0472">Membrane</keyword>
<keyword evidence="4" id="KW-1185">Reference proteome</keyword>
<protein>
    <submittedName>
        <fullName evidence="3">Uncharacterized protein</fullName>
    </submittedName>
</protein>
<comment type="caution">
    <text evidence="3">The sequence shown here is derived from an EMBL/GenBank/DDBJ whole genome shotgun (WGS) entry which is preliminary data.</text>
</comment>
<organism evidence="3 4">
    <name type="scientific">Pleurotus eryngii</name>
    <name type="common">Boletus of the steppes</name>
    <dbReference type="NCBI Taxonomy" id="5323"/>
    <lineage>
        <taxon>Eukaryota</taxon>
        <taxon>Fungi</taxon>
        <taxon>Dikarya</taxon>
        <taxon>Basidiomycota</taxon>
        <taxon>Agaricomycotina</taxon>
        <taxon>Agaricomycetes</taxon>
        <taxon>Agaricomycetidae</taxon>
        <taxon>Agaricales</taxon>
        <taxon>Pleurotineae</taxon>
        <taxon>Pleurotaceae</taxon>
        <taxon>Pleurotus</taxon>
    </lineage>
</organism>
<dbReference type="OrthoDB" id="2962022at2759"/>
<keyword evidence="2" id="KW-0812">Transmembrane</keyword>
<feature type="compositionally biased region" description="Polar residues" evidence="1">
    <location>
        <begin position="26"/>
        <end position="51"/>
    </location>
</feature>
<dbReference type="EMBL" id="MU154594">
    <property type="protein sequence ID" value="KAF9492854.1"/>
    <property type="molecule type" value="Genomic_DNA"/>
</dbReference>
<sequence length="221" mass="24196">MKDKTDSWKTDCSDGSNLVVEPSLLDSYNTEQDTASTADKGSLKRSNNRISEISPADGPNKKRVKVSAASNIETHPSADHLVPVGCQWGDNSCAYDTVIALLYNAWLDKPSSVLAFPELSNNLFPAIAELFDQMYSLDVPVVRSTYPIVVLLVTAPLLYLLLMPAFLCRWKAPPVPLWKPGVLAKGQKHADCTSIEVGRYGCMMINACNCCYVHPVPKGPH</sequence>